<dbReference type="EMBL" id="CP002364">
    <property type="protein sequence ID" value="ADW16777.1"/>
    <property type="molecule type" value="Genomic_DNA"/>
</dbReference>
<proteinExistence type="predicted"/>
<protein>
    <submittedName>
        <fullName evidence="1">Uncharacterized protein</fullName>
    </submittedName>
</protein>
<evidence type="ECO:0000313" key="1">
    <source>
        <dbReference type="EMBL" id="ADW16777.1"/>
    </source>
</evidence>
<dbReference type="AlphaFoldDB" id="A0A7U4DN76"/>
<keyword evidence="2" id="KW-1185">Reference proteome</keyword>
<evidence type="ECO:0000313" key="2">
    <source>
        <dbReference type="Proteomes" id="UP000006365"/>
    </source>
</evidence>
<gene>
    <name evidence="1" type="ordered locus">Despr_0601</name>
</gene>
<dbReference type="KEGG" id="dpr:Despr_0601"/>
<sequence>MRRVFFLLVVAVLIGGGGVTCARGAGLGDKAESPVPCIDTTDDLTIWIQVAGNETMPPQRVYGKFTSWDPQTTTIGFQSALSQTIEQIPLKSIRLEPSRPHPAAQVALPTLVSRGIVSRTYPASELSVVDGVLKFPECRFMSGDHRLVFAGALTVAGGEIHLQGEVFEAVPPRGGDGRSTGPKGG</sequence>
<reference evidence="1 2" key="1">
    <citation type="journal article" date="2011" name="Stand. Genomic Sci.">
        <title>Complete genome sequence of Desulfobulbus propionicus type strain (1pr3).</title>
        <authorList>
            <person name="Pagani I."/>
            <person name="Lapidus A."/>
            <person name="Nolan M."/>
            <person name="Lucas S."/>
            <person name="Hammon N."/>
            <person name="Deshpande S."/>
            <person name="Cheng J.F."/>
            <person name="Chertkov O."/>
            <person name="Davenport K."/>
            <person name="Tapia R."/>
            <person name="Han C."/>
            <person name="Goodwin L."/>
            <person name="Pitluck S."/>
            <person name="Liolios K."/>
            <person name="Mavromatis K."/>
            <person name="Ivanova N."/>
            <person name="Mikhailova N."/>
            <person name="Pati A."/>
            <person name="Chen A."/>
            <person name="Palaniappan K."/>
            <person name="Land M."/>
            <person name="Hauser L."/>
            <person name="Chang Y.J."/>
            <person name="Jeffries C.D."/>
            <person name="Detter J.C."/>
            <person name="Brambilla E."/>
            <person name="Kannan K.P."/>
            <person name="Djao O.D."/>
            <person name="Rohde M."/>
            <person name="Pukall R."/>
            <person name="Spring S."/>
            <person name="Goker M."/>
            <person name="Sikorski J."/>
            <person name="Woyke T."/>
            <person name="Bristow J."/>
            <person name="Eisen J.A."/>
            <person name="Markowitz V."/>
            <person name="Hugenholtz P."/>
            <person name="Kyrpides N.C."/>
            <person name="Klenk H.P."/>
        </authorList>
    </citation>
    <scope>NUCLEOTIDE SEQUENCE [LARGE SCALE GENOMIC DNA]</scope>
    <source>
        <strain evidence="2">ATCC 33891 / DSM 2032 / 1pr3</strain>
    </source>
</reference>
<organism evidence="1 2">
    <name type="scientific">Desulfobulbus propionicus (strain ATCC 33891 / DSM 2032 / VKM B-1956 / 1pr3)</name>
    <dbReference type="NCBI Taxonomy" id="577650"/>
    <lineage>
        <taxon>Bacteria</taxon>
        <taxon>Pseudomonadati</taxon>
        <taxon>Thermodesulfobacteriota</taxon>
        <taxon>Desulfobulbia</taxon>
        <taxon>Desulfobulbales</taxon>
        <taxon>Desulfobulbaceae</taxon>
        <taxon>Desulfobulbus</taxon>
    </lineage>
</organism>
<dbReference type="Proteomes" id="UP000006365">
    <property type="component" value="Chromosome"/>
</dbReference>
<name>A0A7U4DN76_DESPD</name>
<accession>A0A7U4DN76</accession>
<dbReference type="RefSeq" id="WP_015723322.1">
    <property type="nucleotide sequence ID" value="NC_014972.1"/>
</dbReference>